<keyword evidence="2" id="KW-0732">Signal</keyword>
<dbReference type="InParanoid" id="W4JQE7"/>
<sequence length="196" mass="19921">MFSFVKLATVAAIALGAITAVCGAPHPADVAEVKRQTSSLTTILADLAAELAPSAAQLSSLNSKNATMETISPIVSRISTSVQNSMTQIKALPAQGNKVTSDEVASGLNNVMQTVLVPAKNVMAIRGVDSAIIIPAFLPLGVILDGLVGAVLITVGELVFVVKATLATLLGGLTAVIFDLGFTTLISTLGLVLGLL</sequence>
<evidence type="ECO:0000313" key="4">
    <source>
        <dbReference type="Proteomes" id="UP000030671"/>
    </source>
</evidence>
<keyword evidence="1" id="KW-0812">Transmembrane</keyword>
<dbReference type="GeneID" id="20676682"/>
<reference evidence="3 4" key="1">
    <citation type="journal article" date="2012" name="New Phytol.">
        <title>Insight into trade-off between wood decay and parasitism from the genome of a fungal forest pathogen.</title>
        <authorList>
            <person name="Olson A."/>
            <person name="Aerts A."/>
            <person name="Asiegbu F."/>
            <person name="Belbahri L."/>
            <person name="Bouzid O."/>
            <person name="Broberg A."/>
            <person name="Canback B."/>
            <person name="Coutinho P.M."/>
            <person name="Cullen D."/>
            <person name="Dalman K."/>
            <person name="Deflorio G."/>
            <person name="van Diepen L.T."/>
            <person name="Dunand C."/>
            <person name="Duplessis S."/>
            <person name="Durling M."/>
            <person name="Gonthier P."/>
            <person name="Grimwood J."/>
            <person name="Fossdal C.G."/>
            <person name="Hansson D."/>
            <person name="Henrissat B."/>
            <person name="Hietala A."/>
            <person name="Himmelstrand K."/>
            <person name="Hoffmeister D."/>
            <person name="Hogberg N."/>
            <person name="James T.Y."/>
            <person name="Karlsson M."/>
            <person name="Kohler A."/>
            <person name="Kues U."/>
            <person name="Lee Y.H."/>
            <person name="Lin Y.C."/>
            <person name="Lind M."/>
            <person name="Lindquist E."/>
            <person name="Lombard V."/>
            <person name="Lucas S."/>
            <person name="Lunden K."/>
            <person name="Morin E."/>
            <person name="Murat C."/>
            <person name="Park J."/>
            <person name="Raffaello T."/>
            <person name="Rouze P."/>
            <person name="Salamov A."/>
            <person name="Schmutz J."/>
            <person name="Solheim H."/>
            <person name="Stahlberg J."/>
            <person name="Velez H."/>
            <person name="de Vries R.P."/>
            <person name="Wiebenga A."/>
            <person name="Woodward S."/>
            <person name="Yakovlev I."/>
            <person name="Garbelotto M."/>
            <person name="Martin F."/>
            <person name="Grigoriev I.V."/>
            <person name="Stenlid J."/>
        </authorList>
    </citation>
    <scope>NUCLEOTIDE SEQUENCE [LARGE SCALE GENOMIC DNA]</scope>
    <source>
        <strain evidence="3 4">TC 32-1</strain>
    </source>
</reference>
<keyword evidence="1" id="KW-1133">Transmembrane helix</keyword>
<dbReference type="HOGENOM" id="CLU_120096_0_0_1"/>
<feature type="transmembrane region" description="Helical" evidence="1">
    <location>
        <begin position="136"/>
        <end position="162"/>
    </location>
</feature>
<protein>
    <submittedName>
        <fullName evidence="3">Uncharacterized protein</fullName>
    </submittedName>
</protein>
<dbReference type="OrthoDB" id="2575973at2759"/>
<gene>
    <name evidence="3" type="ORF">HETIRDRAFT_455943</name>
</gene>
<evidence type="ECO:0000313" key="3">
    <source>
        <dbReference type="EMBL" id="ETW75295.1"/>
    </source>
</evidence>
<keyword evidence="1" id="KW-0472">Membrane</keyword>
<proteinExistence type="predicted"/>
<feature type="chain" id="PRO_5004844015" evidence="2">
    <location>
        <begin position="24"/>
        <end position="196"/>
    </location>
</feature>
<dbReference type="KEGG" id="hir:HETIRDRAFT_455943"/>
<feature type="signal peptide" evidence="2">
    <location>
        <begin position="1"/>
        <end position="23"/>
    </location>
</feature>
<feature type="transmembrane region" description="Helical" evidence="1">
    <location>
        <begin position="169"/>
        <end position="193"/>
    </location>
</feature>
<dbReference type="Proteomes" id="UP000030671">
    <property type="component" value="Unassembled WGS sequence"/>
</dbReference>
<organism evidence="3 4">
    <name type="scientific">Heterobasidion irregulare (strain TC 32-1)</name>
    <dbReference type="NCBI Taxonomy" id="747525"/>
    <lineage>
        <taxon>Eukaryota</taxon>
        <taxon>Fungi</taxon>
        <taxon>Dikarya</taxon>
        <taxon>Basidiomycota</taxon>
        <taxon>Agaricomycotina</taxon>
        <taxon>Agaricomycetes</taxon>
        <taxon>Russulales</taxon>
        <taxon>Bondarzewiaceae</taxon>
        <taxon>Heterobasidion</taxon>
        <taxon>Heterobasidion annosum species complex</taxon>
    </lineage>
</organism>
<evidence type="ECO:0000256" key="1">
    <source>
        <dbReference type="SAM" id="Phobius"/>
    </source>
</evidence>
<accession>W4JQE7</accession>
<dbReference type="AlphaFoldDB" id="W4JQE7"/>
<dbReference type="EMBL" id="KI925466">
    <property type="protein sequence ID" value="ETW75295.1"/>
    <property type="molecule type" value="Genomic_DNA"/>
</dbReference>
<keyword evidence="4" id="KW-1185">Reference proteome</keyword>
<dbReference type="RefSeq" id="XP_009552727.1">
    <property type="nucleotide sequence ID" value="XM_009554432.1"/>
</dbReference>
<name>W4JQE7_HETIT</name>
<evidence type="ECO:0000256" key="2">
    <source>
        <dbReference type="SAM" id="SignalP"/>
    </source>
</evidence>